<dbReference type="GO" id="GO:0033354">
    <property type="term" value="P:chlorophyll cycle"/>
    <property type="evidence" value="ECO:0007669"/>
    <property type="project" value="TreeGrafter"/>
</dbReference>
<organism evidence="3 4">
    <name type="scientific">Amycolatopsis thermoflava</name>
    <dbReference type="NCBI Taxonomy" id="84480"/>
    <lineage>
        <taxon>Bacteria</taxon>
        <taxon>Bacillati</taxon>
        <taxon>Actinomycetota</taxon>
        <taxon>Actinomycetes</taxon>
        <taxon>Pseudonocardiales</taxon>
        <taxon>Pseudonocardiaceae</taxon>
        <taxon>Amycolatopsis</taxon>
        <taxon>Amycolatopsis methanolica group</taxon>
    </lineage>
</organism>
<dbReference type="Pfam" id="PF04432">
    <property type="entry name" value="FrhB_FdhB_C"/>
    <property type="match status" value="1"/>
</dbReference>
<feature type="domain" description="Coenzyme F420 hydrogenase/dehydrogenase beta subunit C-terminal" evidence="2">
    <location>
        <begin position="141"/>
        <end position="309"/>
    </location>
</feature>
<dbReference type="EMBL" id="RKHY01000001">
    <property type="protein sequence ID" value="ROS38476.1"/>
    <property type="molecule type" value="Genomic_DNA"/>
</dbReference>
<dbReference type="PANTHER" id="PTHR31332:SF0">
    <property type="entry name" value="7-HYDROXYMETHYL CHLOROPHYLL A REDUCTASE, CHLOROPLASTIC"/>
    <property type="match status" value="1"/>
</dbReference>
<evidence type="ECO:0000313" key="4">
    <source>
        <dbReference type="Proteomes" id="UP000274843"/>
    </source>
</evidence>
<dbReference type="InterPro" id="IPR007516">
    <property type="entry name" value="Co_F420_Hydgase/DH_bsu_N"/>
</dbReference>
<proteinExistence type="predicted"/>
<dbReference type="PANTHER" id="PTHR31332">
    <property type="entry name" value="7-HYDROXYMETHYL CHLOROPHYLL A REDUCTASE, CHLOROPLASTIC"/>
    <property type="match status" value="1"/>
</dbReference>
<dbReference type="AlphaFoldDB" id="A0A3N2GPB9"/>
<feature type="domain" description="Coenzyme F420 hydrogenase/dehydrogenase beta subunit N-terminal" evidence="1">
    <location>
        <begin position="58"/>
        <end position="130"/>
    </location>
</feature>
<name>A0A3N2GPB9_9PSEU</name>
<dbReference type="InterPro" id="IPR045220">
    <property type="entry name" value="FRHB/FDHB/HCAR-like"/>
</dbReference>
<comment type="caution">
    <text evidence="3">The sequence shown here is derived from an EMBL/GenBank/DDBJ whole genome shotgun (WGS) entry which is preliminary data.</text>
</comment>
<evidence type="ECO:0000259" key="1">
    <source>
        <dbReference type="Pfam" id="PF04422"/>
    </source>
</evidence>
<evidence type="ECO:0000313" key="3">
    <source>
        <dbReference type="EMBL" id="ROS38476.1"/>
    </source>
</evidence>
<evidence type="ECO:0000259" key="2">
    <source>
        <dbReference type="Pfam" id="PF04432"/>
    </source>
</evidence>
<dbReference type="InterPro" id="IPR007525">
    <property type="entry name" value="FrhB_FdhB_C"/>
</dbReference>
<gene>
    <name evidence="3" type="ORF">EDD35_0754</name>
</gene>
<accession>A0A3N2GPB9</accession>
<dbReference type="Pfam" id="PF04422">
    <property type="entry name" value="FrhB_FdhB_N"/>
    <property type="match status" value="1"/>
</dbReference>
<reference evidence="3 4" key="1">
    <citation type="submission" date="2018-11" db="EMBL/GenBank/DDBJ databases">
        <title>Sequencing the genomes of 1000 actinobacteria strains.</title>
        <authorList>
            <person name="Klenk H.-P."/>
        </authorList>
    </citation>
    <scope>NUCLEOTIDE SEQUENCE [LARGE SCALE GENOMIC DNA]</scope>
    <source>
        <strain evidence="3 4">DSM 44348</strain>
    </source>
</reference>
<sequence length="395" mass="42886">MGLNSSGHSRPAFLGPLPAATEQRILAACPGATLTGEGRPAGALTTAAWGPVRALHRSWAGDEAVRHRAAAGGTLTALGRFLLETGEVDAVVHVRASTTTPWLTDALVSTDPETVLHGSQSRYGPAAPLVHIKQLLDEGLRFAVIAKPCDISAMRSLARVDPRVDQQVPYLLTIFCGGVHNEKVPLQIIRHHGVETDEVSVFRYRGNGWPGPTRVETTDGTRHDLTYEQAWHSGGQSWRYDLQFRCKICPDAVGESADLSAPDGWVLRDGKPIYEEAPGTNALLVRTARGHDLVRRAVAAGALVLSPLSAAELEQMHPNHLDRRLGAPVQQLALQVTGSRRIALRRYRPLAALRAAGPRLLWQQFAGTLRRIRRRDNVEQPVDPASLPARTGTEC</sequence>
<protein>
    <submittedName>
        <fullName evidence="3">Coenzyme F420 hydrogenase subunit beta</fullName>
    </submittedName>
</protein>
<dbReference type="GO" id="GO:0090415">
    <property type="term" value="F:7-hydroxymethyl chlorophyll a reductase activity"/>
    <property type="evidence" value="ECO:0007669"/>
    <property type="project" value="TreeGrafter"/>
</dbReference>
<keyword evidence="4" id="KW-1185">Reference proteome</keyword>
<dbReference type="Proteomes" id="UP000274843">
    <property type="component" value="Unassembled WGS sequence"/>
</dbReference>